<evidence type="ECO:0000256" key="4">
    <source>
        <dbReference type="ARBA" id="ARBA00022692"/>
    </source>
</evidence>
<dbReference type="Proteomes" id="UP001317085">
    <property type="component" value="Unassembled WGS sequence"/>
</dbReference>
<evidence type="ECO:0000256" key="5">
    <source>
        <dbReference type="ARBA" id="ARBA00022989"/>
    </source>
</evidence>
<dbReference type="PRINTS" id="PR00260">
    <property type="entry name" value="CHEMTRNSDUCR"/>
</dbReference>
<dbReference type="PROSITE" id="PS50885">
    <property type="entry name" value="HAMP"/>
    <property type="match status" value="1"/>
</dbReference>
<dbReference type="InterPro" id="IPR004090">
    <property type="entry name" value="Chemotax_Me-accpt_rcpt"/>
</dbReference>
<evidence type="ECO:0000259" key="12">
    <source>
        <dbReference type="PROSITE" id="PS50885"/>
    </source>
</evidence>
<keyword evidence="4 10" id="KW-0812">Transmembrane</keyword>
<dbReference type="EMBL" id="JAKNRV010000033">
    <property type="protein sequence ID" value="MCK1784004.1"/>
    <property type="molecule type" value="Genomic_DNA"/>
</dbReference>
<feature type="domain" description="Methyl-accepting transducer" evidence="11">
    <location>
        <begin position="295"/>
        <end position="531"/>
    </location>
</feature>
<dbReference type="Pfam" id="PF00672">
    <property type="entry name" value="HAMP"/>
    <property type="match status" value="1"/>
</dbReference>
<evidence type="ECO:0000259" key="11">
    <source>
        <dbReference type="PROSITE" id="PS50111"/>
    </source>
</evidence>
<dbReference type="InterPro" id="IPR003660">
    <property type="entry name" value="HAMP_dom"/>
</dbReference>
<evidence type="ECO:0000256" key="8">
    <source>
        <dbReference type="ARBA" id="ARBA00029447"/>
    </source>
</evidence>
<feature type="transmembrane region" description="Helical" evidence="10">
    <location>
        <begin position="44"/>
        <end position="63"/>
    </location>
</feature>
<protein>
    <submittedName>
        <fullName evidence="13">Methyl-accepting chemotaxis protein</fullName>
    </submittedName>
</protein>
<evidence type="ECO:0000256" key="2">
    <source>
        <dbReference type="ARBA" id="ARBA00022475"/>
    </source>
</evidence>
<keyword evidence="7 9" id="KW-0807">Transducer</keyword>
<dbReference type="PROSITE" id="PS50111">
    <property type="entry name" value="CHEMOTAXIS_TRANSDUC_2"/>
    <property type="match status" value="1"/>
</dbReference>
<dbReference type="SMART" id="SM00304">
    <property type="entry name" value="HAMP"/>
    <property type="match status" value="1"/>
</dbReference>
<gene>
    <name evidence="13" type="ORF">L9Z73_06440</name>
</gene>
<keyword evidence="2" id="KW-1003">Cell membrane</keyword>
<keyword evidence="14" id="KW-1185">Reference proteome</keyword>
<dbReference type="CDD" id="cd11386">
    <property type="entry name" value="MCP_signal"/>
    <property type="match status" value="1"/>
</dbReference>
<keyword evidence="5 10" id="KW-1133">Transmembrane helix</keyword>
<dbReference type="SMART" id="SM00283">
    <property type="entry name" value="MA"/>
    <property type="match status" value="1"/>
</dbReference>
<evidence type="ECO:0000256" key="10">
    <source>
        <dbReference type="SAM" id="Phobius"/>
    </source>
</evidence>
<feature type="transmembrane region" description="Helical" evidence="10">
    <location>
        <begin position="217"/>
        <end position="235"/>
    </location>
</feature>
<comment type="similarity">
    <text evidence="8">Belongs to the methyl-accepting chemotaxis (MCP) protein family.</text>
</comment>
<evidence type="ECO:0000256" key="6">
    <source>
        <dbReference type="ARBA" id="ARBA00023136"/>
    </source>
</evidence>
<comment type="caution">
    <text evidence="13">The sequence shown here is derived from an EMBL/GenBank/DDBJ whole genome shotgun (WGS) entry which is preliminary data.</text>
</comment>
<keyword evidence="6 10" id="KW-0472">Membrane</keyword>
<evidence type="ECO:0000256" key="9">
    <source>
        <dbReference type="PROSITE-ProRule" id="PRU00284"/>
    </source>
</evidence>
<sequence>MTKSYADYSAGNFLNVRFRRKRVSHAIISFTILENSVTLSISRLMAFCAAGLVATAVGLTLLMHTQINELDGMELNSERLGIALESTQKLRYDSAQIQQFYTDASLTQDQEPIGDAQKYYNASLQLLDELTPMVPSLSSNIQALRTPLEQLNSTGKLMVQAYARDKVDGDKVMEDFDLRSAKVISDFAAFSEPLDKLYRQQLIDSKAERTMIRTTNLIAWGTVLVIMLGALWLIANRVLRPMYSLSKALSALNDGSGDLSRTIKSNRDDEIGQVIELFNAFLGSLRLKITTVADVSMGLERSAEQLLSDADASQRSATDLQVEVEQVAAAANQMATNVQGVATNAQASAAQTQDADKQAQAAITVVNKTIIDIRALADEVGRAAIVICDLEGHSREIGGVLEVIRTIAEQTNLLALNAAIEAARAGEQGRGFAVVADEVRTLASRTQKSTQEINGMIDRLQNASKQAVEVMDDSRVFAERGVQQAISAGEALQRISGLVSSVSDMSLQIAQAANEQAMVTDEINRRISSVSVVANTTVALAESTLKRGRESGGDAERLLEIVHQFKF</sequence>
<evidence type="ECO:0000256" key="1">
    <source>
        <dbReference type="ARBA" id="ARBA00004236"/>
    </source>
</evidence>
<evidence type="ECO:0000256" key="7">
    <source>
        <dbReference type="ARBA" id="ARBA00023224"/>
    </source>
</evidence>
<dbReference type="PANTHER" id="PTHR32089:SF112">
    <property type="entry name" value="LYSOZYME-LIKE PROTEIN-RELATED"/>
    <property type="match status" value="1"/>
</dbReference>
<keyword evidence="3" id="KW-0488">Methylation</keyword>
<reference evidence="13 14" key="1">
    <citation type="submission" date="2022-02" db="EMBL/GenBank/DDBJ databases">
        <title>Comparative genomics of the first Antarctic Pseudomonas spp. capable of biotransforming 2,4,6-Trinitrotoluene.</title>
        <authorList>
            <person name="Cabrera M.A."/>
            <person name="Marquez S.L."/>
            <person name="Perez-Donoso J.M."/>
        </authorList>
    </citation>
    <scope>NUCLEOTIDE SEQUENCE [LARGE SCALE GENOMIC DNA]</scope>
    <source>
        <strain evidence="13 14">TNT11</strain>
    </source>
</reference>
<organism evidence="13 14">
    <name type="scientific">Pseudomonas emilianonis</name>
    <dbReference type="NCBI Taxonomy" id="2915812"/>
    <lineage>
        <taxon>Bacteria</taxon>
        <taxon>Pseudomonadati</taxon>
        <taxon>Pseudomonadota</taxon>
        <taxon>Gammaproteobacteria</taxon>
        <taxon>Pseudomonadales</taxon>
        <taxon>Pseudomonadaceae</taxon>
        <taxon>Pseudomonas</taxon>
    </lineage>
</organism>
<comment type="subcellular location">
    <subcellularLocation>
        <location evidence="1">Cell membrane</location>
    </subcellularLocation>
</comment>
<dbReference type="PANTHER" id="PTHR32089">
    <property type="entry name" value="METHYL-ACCEPTING CHEMOTAXIS PROTEIN MCPB"/>
    <property type="match status" value="1"/>
</dbReference>
<feature type="domain" description="HAMP" evidence="12">
    <location>
        <begin position="236"/>
        <end position="290"/>
    </location>
</feature>
<evidence type="ECO:0000313" key="14">
    <source>
        <dbReference type="Proteomes" id="UP001317085"/>
    </source>
</evidence>
<proteinExistence type="inferred from homology"/>
<dbReference type="CDD" id="cd06225">
    <property type="entry name" value="HAMP"/>
    <property type="match status" value="1"/>
</dbReference>
<dbReference type="Gene3D" id="1.10.287.950">
    <property type="entry name" value="Methyl-accepting chemotaxis protein"/>
    <property type="match status" value="1"/>
</dbReference>
<dbReference type="InterPro" id="IPR004089">
    <property type="entry name" value="MCPsignal_dom"/>
</dbReference>
<name>A0ABT0EEH2_9PSED</name>
<dbReference type="Pfam" id="PF00015">
    <property type="entry name" value="MCPsignal"/>
    <property type="match status" value="1"/>
</dbReference>
<accession>A0ABT0EEH2</accession>
<evidence type="ECO:0000256" key="3">
    <source>
        <dbReference type="ARBA" id="ARBA00022481"/>
    </source>
</evidence>
<evidence type="ECO:0000313" key="13">
    <source>
        <dbReference type="EMBL" id="MCK1784004.1"/>
    </source>
</evidence>
<dbReference type="SUPFAM" id="SSF58104">
    <property type="entry name" value="Methyl-accepting chemotaxis protein (MCP) signaling domain"/>
    <property type="match status" value="1"/>
</dbReference>